<dbReference type="Proteomes" id="UP000253727">
    <property type="component" value="Unassembled WGS sequence"/>
</dbReference>
<dbReference type="OrthoDB" id="7427781at2"/>
<protein>
    <submittedName>
        <fullName evidence="2">DNA-directed DNA polymerase</fullName>
        <ecNumber evidence="2">2.7.7.7</ecNumber>
    </submittedName>
</protein>
<dbReference type="Pfam" id="PF00929">
    <property type="entry name" value="RNase_T"/>
    <property type="match status" value="1"/>
</dbReference>
<keyword evidence="2" id="KW-0548">Nucleotidyltransferase</keyword>
<dbReference type="GO" id="GO:0003676">
    <property type="term" value="F:nucleic acid binding"/>
    <property type="evidence" value="ECO:0007669"/>
    <property type="project" value="InterPro"/>
</dbReference>
<dbReference type="NCBIfam" id="NF006615">
    <property type="entry name" value="PRK09182.1"/>
    <property type="match status" value="1"/>
</dbReference>
<dbReference type="InterPro" id="IPR012337">
    <property type="entry name" value="RNaseH-like_sf"/>
</dbReference>
<feature type="domain" description="Exonuclease" evidence="1">
    <location>
        <begin position="47"/>
        <end position="212"/>
    </location>
</feature>
<dbReference type="InterPro" id="IPR036397">
    <property type="entry name" value="RNaseH_sf"/>
</dbReference>
<dbReference type="RefSeq" id="WP_115367305.1">
    <property type="nucleotide sequence ID" value="NZ_QBKA01000002.1"/>
</dbReference>
<dbReference type="PANTHER" id="PTHR30231:SF37">
    <property type="entry name" value="EXODEOXYRIBONUCLEASE 10"/>
    <property type="match status" value="1"/>
</dbReference>
<dbReference type="InterPro" id="IPR013520">
    <property type="entry name" value="Ribonucl_H"/>
</dbReference>
<sequence>MTDKLHQYDSDVLLELLEQDERYKVLRAVPRSYTDMPEDGCPPDGRCIAILDCETTGLDIENDKLIELAIMLIFVDNDGKVLRHMGPVSWLEDPQVVIDPKITLLTGLAAHHLVGKQINDEMASALIDRADICLAHNAAFDSKWIEQRYPEHRGKAWACSLAEIDWLTLGYEGRAQQHLLVQHGWFSNAHRAGDDVWSLFHLLRQQQAGPGSHPMYTHLQRLLTTSATSTVRVEAVNAPYAAKNRLKARQYRWNPDRKLWTKELAQNDLAAERSWYRTEGLPMFRTVPITAHERHR</sequence>
<dbReference type="Gene3D" id="3.30.420.10">
    <property type="entry name" value="Ribonuclease H-like superfamily/Ribonuclease H"/>
    <property type="match status" value="1"/>
</dbReference>
<evidence type="ECO:0000313" key="2">
    <source>
        <dbReference type="EMBL" id="RDC61354.1"/>
    </source>
</evidence>
<comment type="caution">
    <text evidence="2">The sequence shown here is derived from an EMBL/GenBank/DDBJ whole genome shotgun (WGS) entry which is preliminary data.</text>
</comment>
<dbReference type="GO" id="GO:0008408">
    <property type="term" value="F:3'-5' exonuclease activity"/>
    <property type="evidence" value="ECO:0007669"/>
    <property type="project" value="TreeGrafter"/>
</dbReference>
<keyword evidence="2" id="KW-0808">Transferase</keyword>
<dbReference type="EC" id="2.7.7.7" evidence="2"/>
<organism evidence="2 3">
    <name type="scientific">Alteripontixanthobacter maritimus</name>
    <dbReference type="NCBI Taxonomy" id="2161824"/>
    <lineage>
        <taxon>Bacteria</taxon>
        <taxon>Pseudomonadati</taxon>
        <taxon>Pseudomonadota</taxon>
        <taxon>Alphaproteobacteria</taxon>
        <taxon>Sphingomonadales</taxon>
        <taxon>Erythrobacteraceae</taxon>
        <taxon>Alteripontixanthobacter</taxon>
    </lineage>
</organism>
<dbReference type="GO" id="GO:0045004">
    <property type="term" value="P:DNA replication proofreading"/>
    <property type="evidence" value="ECO:0007669"/>
    <property type="project" value="TreeGrafter"/>
</dbReference>
<gene>
    <name evidence="2" type="ORF">HME9302_02576</name>
</gene>
<keyword evidence="3" id="KW-1185">Reference proteome</keyword>
<reference evidence="2 3" key="1">
    <citation type="submission" date="2018-04" db="EMBL/GenBank/DDBJ databases">
        <title>Altererythrobacter sp. HME9302 genome sequencing and assembly.</title>
        <authorList>
            <person name="Kang H."/>
            <person name="Kim H."/>
            <person name="Joh K."/>
        </authorList>
    </citation>
    <scope>NUCLEOTIDE SEQUENCE [LARGE SCALE GENOMIC DNA]</scope>
    <source>
        <strain evidence="2 3">HME9302</strain>
    </source>
</reference>
<keyword evidence="2" id="KW-0239">DNA-directed DNA polymerase</keyword>
<dbReference type="EMBL" id="QBKA01000002">
    <property type="protein sequence ID" value="RDC61354.1"/>
    <property type="molecule type" value="Genomic_DNA"/>
</dbReference>
<dbReference type="PANTHER" id="PTHR30231">
    <property type="entry name" value="DNA POLYMERASE III SUBUNIT EPSILON"/>
    <property type="match status" value="1"/>
</dbReference>
<dbReference type="CDD" id="cd06127">
    <property type="entry name" value="DEDDh"/>
    <property type="match status" value="1"/>
</dbReference>
<dbReference type="AlphaFoldDB" id="A0A369Q9H2"/>
<dbReference type="SMART" id="SM00479">
    <property type="entry name" value="EXOIII"/>
    <property type="match status" value="1"/>
</dbReference>
<dbReference type="SUPFAM" id="SSF53098">
    <property type="entry name" value="Ribonuclease H-like"/>
    <property type="match status" value="1"/>
</dbReference>
<accession>A0A369Q9H2</accession>
<dbReference type="GO" id="GO:0005829">
    <property type="term" value="C:cytosol"/>
    <property type="evidence" value="ECO:0007669"/>
    <property type="project" value="TreeGrafter"/>
</dbReference>
<name>A0A369Q9H2_9SPHN</name>
<evidence type="ECO:0000259" key="1">
    <source>
        <dbReference type="SMART" id="SM00479"/>
    </source>
</evidence>
<proteinExistence type="predicted"/>
<evidence type="ECO:0000313" key="3">
    <source>
        <dbReference type="Proteomes" id="UP000253727"/>
    </source>
</evidence>
<dbReference type="GO" id="GO:0003887">
    <property type="term" value="F:DNA-directed DNA polymerase activity"/>
    <property type="evidence" value="ECO:0007669"/>
    <property type="project" value="UniProtKB-KW"/>
</dbReference>